<organism evidence="14 15">
    <name type="scientific">Pseudohongiella nitratireducens</name>
    <dbReference type="NCBI Taxonomy" id="1768907"/>
    <lineage>
        <taxon>Bacteria</taxon>
        <taxon>Pseudomonadati</taxon>
        <taxon>Pseudomonadota</taxon>
        <taxon>Gammaproteobacteria</taxon>
        <taxon>Pseudomonadales</taxon>
        <taxon>Pseudohongiellaceae</taxon>
        <taxon>Pseudohongiella</taxon>
    </lineage>
</organism>
<comment type="cofactor">
    <cofactor evidence="12">
        <name>Zn(2+)</name>
        <dbReference type="ChEBI" id="CHEBI:29105"/>
    </cofactor>
    <text evidence="12">Binds 1 zinc ion per subunit.</text>
</comment>
<keyword evidence="6 12" id="KW-0479">Metal-binding</keyword>
<name>A0A917GTH4_9GAMM</name>
<feature type="binding site" evidence="12">
    <location>
        <position position="269"/>
    </location>
    <ligand>
        <name>ATP</name>
        <dbReference type="ChEBI" id="CHEBI:30616"/>
    </ligand>
</feature>
<dbReference type="CDD" id="cd07963">
    <property type="entry name" value="Anticodon_Ia_Cys"/>
    <property type="match status" value="1"/>
</dbReference>
<dbReference type="AlphaFoldDB" id="A0A917GTH4"/>
<keyword evidence="5 12" id="KW-0436">Ligase</keyword>
<proteinExistence type="inferred from homology"/>
<sequence length="472" mass="53022">MLTIYNTLTRKKEKFQPIDAGKVRMYVCGLTTYDYAHIGHARMLVAFDVIQRYLRYSGLDVEYVRNITDIDDKILKRASENGEYFADLTERFIAATHEDEASLFIQRPDQEPRATAHIADIVAMIERLVEQDYAYRAENGDVYFSVKQFKNYGHLSNKNVEELLAGARIDIGELKRDPRDFALWKSASDEDVGWDSPWGYGRPGWHIECSAMSTCCLGDTFDIHGGGSDLMFPHHENEIAQSEAATGQSFARYWMHNGPVRVDNEKMSKSLGNFFTIRDVLKKYPAEVIRYLLVSSHYRSPINYSDQGLDQAAAALGRLYTALRDHDVTSAKDLANSRFEKAFQAAMDDDFNTPEAMSALFDLARECNRVAKSGEADAEQRAAQLARLLVRLGGVLGLLQGDAETFLQSGSADAGIDADAIDALVAQRRQARADKNWALADEIRDKLTAMDVVVEDGADGSRWRIERHGSDK</sequence>
<dbReference type="GO" id="GO:0005829">
    <property type="term" value="C:cytosol"/>
    <property type="evidence" value="ECO:0007669"/>
    <property type="project" value="TreeGrafter"/>
</dbReference>
<keyword evidence="7 12" id="KW-0547">Nucleotide-binding</keyword>
<accession>A0A917GTH4</accession>
<comment type="subcellular location">
    <subcellularLocation>
        <location evidence="1 12">Cytoplasm</location>
    </subcellularLocation>
</comment>
<feature type="binding site" evidence="12">
    <location>
        <position position="234"/>
    </location>
    <ligand>
        <name>Zn(2+)</name>
        <dbReference type="ChEBI" id="CHEBI:29105"/>
    </ligand>
</feature>
<comment type="similarity">
    <text evidence="2 12">Belongs to the class-I aminoacyl-tRNA synthetase family.</text>
</comment>
<reference evidence="14" key="2">
    <citation type="submission" date="2020-09" db="EMBL/GenBank/DDBJ databases">
        <authorList>
            <person name="Sun Q."/>
            <person name="Zhou Y."/>
        </authorList>
    </citation>
    <scope>NUCLEOTIDE SEQUENCE</scope>
    <source>
        <strain evidence="14">CGMCC 1.15425</strain>
    </source>
</reference>
<comment type="subunit">
    <text evidence="3 12">Monomer.</text>
</comment>
<feature type="domain" description="Cysteinyl-tRNA synthetase class Ia DALR" evidence="13">
    <location>
        <begin position="342"/>
        <end position="407"/>
    </location>
</feature>
<evidence type="ECO:0000256" key="6">
    <source>
        <dbReference type="ARBA" id="ARBA00022723"/>
    </source>
</evidence>
<evidence type="ECO:0000313" key="14">
    <source>
        <dbReference type="EMBL" id="GGG56768.1"/>
    </source>
</evidence>
<dbReference type="Pfam" id="PF01406">
    <property type="entry name" value="tRNA-synt_1e"/>
    <property type="match status" value="1"/>
</dbReference>
<evidence type="ECO:0000256" key="11">
    <source>
        <dbReference type="ARBA" id="ARBA00023146"/>
    </source>
</evidence>
<dbReference type="InterPro" id="IPR014729">
    <property type="entry name" value="Rossmann-like_a/b/a_fold"/>
</dbReference>
<dbReference type="GO" id="GO:0005524">
    <property type="term" value="F:ATP binding"/>
    <property type="evidence" value="ECO:0007669"/>
    <property type="project" value="UniProtKB-UniRule"/>
</dbReference>
<dbReference type="Gene3D" id="3.40.50.620">
    <property type="entry name" value="HUPs"/>
    <property type="match status" value="1"/>
</dbReference>
<dbReference type="InterPro" id="IPR009080">
    <property type="entry name" value="tRNAsynth_Ia_anticodon-bd"/>
</dbReference>
<dbReference type="EMBL" id="BMIY01000005">
    <property type="protein sequence ID" value="GGG56768.1"/>
    <property type="molecule type" value="Genomic_DNA"/>
</dbReference>
<dbReference type="Gene3D" id="1.20.120.1910">
    <property type="entry name" value="Cysteine-tRNA ligase, C-terminal anti-codon recognition domain"/>
    <property type="match status" value="1"/>
</dbReference>
<evidence type="ECO:0000256" key="3">
    <source>
        <dbReference type="ARBA" id="ARBA00011245"/>
    </source>
</evidence>
<dbReference type="CDD" id="cd00672">
    <property type="entry name" value="CysRS_core"/>
    <property type="match status" value="1"/>
</dbReference>
<evidence type="ECO:0000313" key="15">
    <source>
        <dbReference type="Proteomes" id="UP000627715"/>
    </source>
</evidence>
<dbReference type="InterPro" id="IPR015273">
    <property type="entry name" value="Cys-tRNA-synt_Ia_DALR"/>
</dbReference>
<dbReference type="HAMAP" id="MF_00041">
    <property type="entry name" value="Cys_tRNA_synth"/>
    <property type="match status" value="1"/>
</dbReference>
<keyword evidence="15" id="KW-1185">Reference proteome</keyword>
<dbReference type="SUPFAM" id="SSF52374">
    <property type="entry name" value="Nucleotidylyl transferase"/>
    <property type="match status" value="1"/>
</dbReference>
<keyword evidence="9 12" id="KW-0067">ATP-binding</keyword>
<dbReference type="RefSeq" id="WP_068812944.1">
    <property type="nucleotide sequence ID" value="NZ_BMIY01000005.1"/>
</dbReference>
<evidence type="ECO:0000256" key="5">
    <source>
        <dbReference type="ARBA" id="ARBA00022598"/>
    </source>
</evidence>
<dbReference type="PRINTS" id="PR00983">
    <property type="entry name" value="TRNASYNTHCYS"/>
</dbReference>
<dbReference type="Pfam" id="PF09190">
    <property type="entry name" value="DALR_2"/>
    <property type="match status" value="1"/>
</dbReference>
<dbReference type="PANTHER" id="PTHR10890">
    <property type="entry name" value="CYSTEINYL-TRNA SYNTHETASE"/>
    <property type="match status" value="1"/>
</dbReference>
<dbReference type="InterPro" id="IPR056411">
    <property type="entry name" value="CysS_C"/>
</dbReference>
<dbReference type="InterPro" id="IPR032678">
    <property type="entry name" value="tRNA-synt_1_cat_dom"/>
</dbReference>
<dbReference type="FunFam" id="3.40.50.620:FF:000009">
    <property type="entry name" value="Cysteine--tRNA ligase"/>
    <property type="match status" value="1"/>
</dbReference>
<feature type="binding site" evidence="12">
    <location>
        <position position="28"/>
    </location>
    <ligand>
        <name>Zn(2+)</name>
        <dbReference type="ChEBI" id="CHEBI:29105"/>
    </ligand>
</feature>
<dbReference type="InterPro" id="IPR015803">
    <property type="entry name" value="Cys-tRNA-ligase"/>
</dbReference>
<dbReference type="InterPro" id="IPR024909">
    <property type="entry name" value="Cys-tRNA/MSH_ligase"/>
</dbReference>
<dbReference type="NCBIfam" id="TIGR00435">
    <property type="entry name" value="cysS"/>
    <property type="match status" value="1"/>
</dbReference>
<dbReference type="Pfam" id="PF23493">
    <property type="entry name" value="CysS_C"/>
    <property type="match status" value="1"/>
</dbReference>
<dbReference type="OrthoDB" id="9815130at2"/>
<dbReference type="GO" id="GO:0004817">
    <property type="term" value="F:cysteine-tRNA ligase activity"/>
    <property type="evidence" value="ECO:0007669"/>
    <property type="project" value="UniProtKB-UniRule"/>
</dbReference>
<comment type="catalytic activity">
    <reaction evidence="12">
        <text>tRNA(Cys) + L-cysteine + ATP = L-cysteinyl-tRNA(Cys) + AMP + diphosphate</text>
        <dbReference type="Rhea" id="RHEA:17773"/>
        <dbReference type="Rhea" id="RHEA-COMP:9661"/>
        <dbReference type="Rhea" id="RHEA-COMP:9679"/>
        <dbReference type="ChEBI" id="CHEBI:30616"/>
        <dbReference type="ChEBI" id="CHEBI:33019"/>
        <dbReference type="ChEBI" id="CHEBI:35235"/>
        <dbReference type="ChEBI" id="CHEBI:78442"/>
        <dbReference type="ChEBI" id="CHEBI:78517"/>
        <dbReference type="ChEBI" id="CHEBI:456215"/>
        <dbReference type="EC" id="6.1.1.16"/>
    </reaction>
</comment>
<gene>
    <name evidence="12 14" type="primary">cysS</name>
    <name evidence="14" type="ORF">GCM10011403_12400</name>
</gene>
<feature type="binding site" evidence="12">
    <location>
        <position position="238"/>
    </location>
    <ligand>
        <name>Zn(2+)</name>
        <dbReference type="ChEBI" id="CHEBI:29105"/>
    </ligand>
</feature>
<keyword evidence="4 12" id="KW-0963">Cytoplasm</keyword>
<evidence type="ECO:0000256" key="12">
    <source>
        <dbReference type="HAMAP-Rule" id="MF_00041"/>
    </source>
</evidence>
<evidence type="ECO:0000256" key="7">
    <source>
        <dbReference type="ARBA" id="ARBA00022741"/>
    </source>
</evidence>
<evidence type="ECO:0000256" key="1">
    <source>
        <dbReference type="ARBA" id="ARBA00004496"/>
    </source>
</evidence>
<dbReference type="Proteomes" id="UP000627715">
    <property type="component" value="Unassembled WGS sequence"/>
</dbReference>
<feature type="short sequence motif" description="'KMSKS' region" evidence="12">
    <location>
        <begin position="266"/>
        <end position="270"/>
    </location>
</feature>
<dbReference type="PANTHER" id="PTHR10890:SF3">
    <property type="entry name" value="CYSTEINE--TRNA LIGASE, CYTOPLASMIC"/>
    <property type="match status" value="1"/>
</dbReference>
<dbReference type="GO" id="GO:0008270">
    <property type="term" value="F:zinc ion binding"/>
    <property type="evidence" value="ECO:0007669"/>
    <property type="project" value="UniProtKB-UniRule"/>
</dbReference>
<dbReference type="EC" id="6.1.1.16" evidence="12"/>
<dbReference type="SMART" id="SM00840">
    <property type="entry name" value="DALR_2"/>
    <property type="match status" value="1"/>
</dbReference>
<keyword evidence="8 12" id="KW-0862">Zinc</keyword>
<evidence type="ECO:0000259" key="13">
    <source>
        <dbReference type="SMART" id="SM00840"/>
    </source>
</evidence>
<evidence type="ECO:0000256" key="10">
    <source>
        <dbReference type="ARBA" id="ARBA00022917"/>
    </source>
</evidence>
<reference evidence="14" key="1">
    <citation type="journal article" date="2014" name="Int. J. Syst. Evol. Microbiol.">
        <title>Complete genome sequence of Corynebacterium casei LMG S-19264T (=DSM 44701T), isolated from a smear-ripened cheese.</title>
        <authorList>
            <consortium name="US DOE Joint Genome Institute (JGI-PGF)"/>
            <person name="Walter F."/>
            <person name="Albersmeier A."/>
            <person name="Kalinowski J."/>
            <person name="Ruckert C."/>
        </authorList>
    </citation>
    <scope>NUCLEOTIDE SEQUENCE</scope>
    <source>
        <strain evidence="14">CGMCC 1.15425</strain>
    </source>
</reference>
<dbReference type="SUPFAM" id="SSF47323">
    <property type="entry name" value="Anticodon-binding domain of a subclass of class I aminoacyl-tRNA synthetases"/>
    <property type="match status" value="1"/>
</dbReference>
<dbReference type="GO" id="GO:0006423">
    <property type="term" value="P:cysteinyl-tRNA aminoacylation"/>
    <property type="evidence" value="ECO:0007669"/>
    <property type="project" value="UniProtKB-UniRule"/>
</dbReference>
<feature type="short sequence motif" description="'HIGH' region" evidence="12">
    <location>
        <begin position="30"/>
        <end position="40"/>
    </location>
</feature>
<evidence type="ECO:0000256" key="9">
    <source>
        <dbReference type="ARBA" id="ARBA00022840"/>
    </source>
</evidence>
<keyword evidence="10 12" id="KW-0648">Protein biosynthesis</keyword>
<feature type="binding site" evidence="12">
    <location>
        <position position="209"/>
    </location>
    <ligand>
        <name>Zn(2+)</name>
        <dbReference type="ChEBI" id="CHEBI:29105"/>
    </ligand>
</feature>
<keyword evidence="11 12" id="KW-0030">Aminoacyl-tRNA synthetase</keyword>
<evidence type="ECO:0000256" key="2">
    <source>
        <dbReference type="ARBA" id="ARBA00005594"/>
    </source>
</evidence>
<comment type="caution">
    <text evidence="14">The sequence shown here is derived from an EMBL/GenBank/DDBJ whole genome shotgun (WGS) entry which is preliminary data.</text>
</comment>
<evidence type="ECO:0000256" key="4">
    <source>
        <dbReference type="ARBA" id="ARBA00022490"/>
    </source>
</evidence>
<evidence type="ECO:0000256" key="8">
    <source>
        <dbReference type="ARBA" id="ARBA00022833"/>
    </source>
</evidence>
<protein>
    <recommendedName>
        <fullName evidence="12">Cysteine--tRNA ligase</fullName>
        <ecNumber evidence="12">6.1.1.16</ecNumber>
    </recommendedName>
    <alternativeName>
        <fullName evidence="12">Cysteinyl-tRNA synthetase</fullName>
        <shortName evidence="12">CysRS</shortName>
    </alternativeName>
</protein>